<dbReference type="InterPro" id="IPR050874">
    <property type="entry name" value="Diverse_PLD-related"/>
</dbReference>
<dbReference type="PANTHER" id="PTHR10185">
    <property type="entry name" value="PHOSPHOLIPASE D - RELATED"/>
    <property type="match status" value="1"/>
</dbReference>
<keyword evidence="1" id="KW-0472">Membrane</keyword>
<dbReference type="PANTHER" id="PTHR10185:SF9">
    <property type="entry name" value="INACTIVE PHOSPHOLIPASE D5"/>
    <property type="match status" value="1"/>
</dbReference>
<sequence>MEVRVSRAQIALDPRVQGLGFGTPAGVSSIISAVQQQDYSASVWLRRRDKLEHSQQKCIVIFALVCCFAVLVALIFSAVDIWGEDLDGITEENCESSCRAVLVENIPEDVAFADNTSSHLPLSEGLYSLLDQALRVVEIVSPLWLLNSSDYESSFQPARLYCERVRLSSDVTRNFAGRVGHHQLVSMEMFLLCFQCT</sequence>
<protein>
    <submittedName>
        <fullName evidence="2">Uncharacterized protein</fullName>
    </submittedName>
</protein>
<keyword evidence="1" id="KW-1133">Transmembrane helix</keyword>
<keyword evidence="1" id="KW-0812">Transmembrane</keyword>
<dbReference type="AlphaFoldDB" id="A0A8C6TBN7"/>
<dbReference type="Ensembl" id="ENSNMLT00000020392.1">
    <property type="protein sequence ID" value="ENSNMLP00000018145.1"/>
    <property type="gene ID" value="ENSNMLG00000011946.1"/>
</dbReference>
<organism evidence="2 3">
    <name type="scientific">Neogobius melanostomus</name>
    <name type="common">round goby</name>
    <dbReference type="NCBI Taxonomy" id="47308"/>
    <lineage>
        <taxon>Eukaryota</taxon>
        <taxon>Metazoa</taxon>
        <taxon>Chordata</taxon>
        <taxon>Craniata</taxon>
        <taxon>Vertebrata</taxon>
        <taxon>Euteleostomi</taxon>
        <taxon>Actinopterygii</taxon>
        <taxon>Neopterygii</taxon>
        <taxon>Teleostei</taxon>
        <taxon>Neoteleostei</taxon>
        <taxon>Acanthomorphata</taxon>
        <taxon>Gobiaria</taxon>
        <taxon>Gobiiformes</taxon>
        <taxon>Gobioidei</taxon>
        <taxon>Gobiidae</taxon>
        <taxon>Benthophilinae</taxon>
        <taxon>Neogobiini</taxon>
        <taxon>Neogobius</taxon>
    </lineage>
</organism>
<dbReference type="Proteomes" id="UP000694523">
    <property type="component" value="Unplaced"/>
</dbReference>
<evidence type="ECO:0000313" key="2">
    <source>
        <dbReference type="Ensembl" id="ENSNMLP00000018145.1"/>
    </source>
</evidence>
<evidence type="ECO:0000313" key="3">
    <source>
        <dbReference type="Proteomes" id="UP000694523"/>
    </source>
</evidence>
<feature type="transmembrane region" description="Helical" evidence="1">
    <location>
        <begin position="58"/>
        <end position="79"/>
    </location>
</feature>
<accession>A0A8C6TBN7</accession>
<proteinExistence type="predicted"/>
<keyword evidence="3" id="KW-1185">Reference proteome</keyword>
<reference evidence="2" key="1">
    <citation type="submission" date="2025-08" db="UniProtKB">
        <authorList>
            <consortium name="Ensembl"/>
        </authorList>
    </citation>
    <scope>IDENTIFICATION</scope>
</reference>
<name>A0A8C6TBN7_9GOBI</name>
<reference evidence="2" key="2">
    <citation type="submission" date="2025-09" db="UniProtKB">
        <authorList>
            <consortium name="Ensembl"/>
        </authorList>
    </citation>
    <scope>IDENTIFICATION</scope>
</reference>
<evidence type="ECO:0000256" key="1">
    <source>
        <dbReference type="SAM" id="Phobius"/>
    </source>
</evidence>